<sequence length="1238" mass="137926">MSVPILTISESAFDPSIYNLNKTRSKSQLVLFLIKLTNGSSALLIILYLLGFFVIKPLMETNISRRLDFLNMVRGKLRDFYLKAITKVEHIPIVAIRRNGKLYADEIIQTNETKPDSDKLSQNKIHESLTKLSALLNEGVKSYSTSELVNYNGTSYAIKDFQNKSDLVYFNQSELFVLDAKNPIVSGNSMKKKDVAVETKNEIRIDSDEDADNVSDNYGYSEVESSIPPATENDEDDDEEEVEGDFDEDDEIPSASEEEPEEDDDYNVDASDMDEDLELKDEDDEETEKSKTPQPIKVPPRKSIKITIKPPKKPASLDDGKNDSENQRVTRKRQVSYYQDEDDDDDDDDDDEFNDYAQLKQTTTKKAKKAPSVKKTPEKRKASPRKGDLTREVSLSEDESEYNPANNADLSKMTERQRARFSHEDHDGFEQFIELDDSGKKAKMKSNQSQETDEEAALRKAENARKRQDYKNKVLEEEKRDTLNKLLKRRATKSREIINDDDKDAESSNSSLDKKRRPTIEHPAFVFKDSLQPIFFVVFYQKETMNGSPGLPQQQIMMNGNSNPANQQQQIFNQTPQIQYQQAPPPGAQLRNNNGPPPQQMPQGQQIAPPPPGQGQGQGPQQQRFNVNMPQQMTQQQMMAAQQQIQQQQIQQQQQAALAAAVASGRPMPQRNPTFNSGSPTNGQPMNMPNGGNNNNNNSNNNNNNKTISYNPNALMSSLPSSNLGPQSGGGSQVNTPHMGNQPQPFVPQQTPQGMPPQHMQGGQNQQGFGPQQQQQQLAKKNNGNIPMQKGSGPMNGPSFQQSPQQQFGMPPNSMNPNRQVQGPPPPPSQQQQQQHPSVSGRSPIQRQMVASGGQPQDAPATIPDQFQQEINTRIIKRNLGNAAIIRILDLIDFISNQQYENLSSIEFWTKITPANFLPSAILKFNTINTSGSNTGSNNLSIHDITGLNLNFLKINPNNNGNGVQQFELNTSTAPRFFVSCVKAKNILKCNINMSGSKFQVLNNGSIIIVSKIELNFGYQDGSNSVIRGAIKILMSRDLRIEWIDLNCSDYQSNISIQALEPKLKSLIDTKKDLKKQKELVDEILSSSHAVQAGLTSGIDSQSMRILQIGDIMTSMKSLMEFSMVNNISSPLKSLELLISSQNSQPISALQAQMAAQSHFQGTNPSSTPIGSSGNPNSQQQLNKNNNNNNNNNNNSGNDNGVSSPSPRTIVADDSKKKRKPSMSSLNDRRRGGRRKPK</sequence>
<feature type="compositionally biased region" description="Basic and acidic residues" evidence="1">
    <location>
        <begin position="315"/>
        <end position="328"/>
    </location>
</feature>
<dbReference type="OrthoDB" id="3980365at2759"/>
<feature type="compositionally biased region" description="Low complexity" evidence="1">
    <location>
        <begin position="830"/>
        <end position="841"/>
    </location>
</feature>
<feature type="region of interest" description="Disordered" evidence="1">
    <location>
        <begin position="203"/>
        <end position="516"/>
    </location>
</feature>
<evidence type="ECO:0000313" key="5">
    <source>
        <dbReference type="Proteomes" id="UP000011777"/>
    </source>
</evidence>
<feature type="compositionally biased region" description="Polar residues" evidence="1">
    <location>
        <begin position="548"/>
        <end position="566"/>
    </location>
</feature>
<feature type="compositionally biased region" description="Low complexity" evidence="1">
    <location>
        <begin position="742"/>
        <end position="777"/>
    </location>
</feature>
<proteinExistence type="predicted"/>
<feature type="compositionally biased region" description="Low complexity" evidence="1">
    <location>
        <begin position="797"/>
        <end position="809"/>
    </location>
</feature>
<feature type="transmembrane region" description="Helical" evidence="2">
    <location>
        <begin position="29"/>
        <end position="55"/>
    </location>
</feature>
<keyword evidence="2" id="KW-0472">Membrane</keyword>
<dbReference type="EMBL" id="AOGT01000189">
    <property type="protein sequence ID" value="EMG50537.1"/>
    <property type="molecule type" value="Genomic_DNA"/>
</dbReference>
<feature type="compositionally biased region" description="Polar residues" evidence="1">
    <location>
        <begin position="671"/>
        <end position="681"/>
    </location>
</feature>
<dbReference type="Proteomes" id="UP000011777">
    <property type="component" value="Unassembled WGS sequence"/>
</dbReference>
<organism evidence="4 5">
    <name type="scientific">Candida maltosa (strain Xu316)</name>
    <name type="common">Yeast</name>
    <dbReference type="NCBI Taxonomy" id="1245528"/>
    <lineage>
        <taxon>Eukaryota</taxon>
        <taxon>Fungi</taxon>
        <taxon>Dikarya</taxon>
        <taxon>Ascomycota</taxon>
        <taxon>Saccharomycotina</taxon>
        <taxon>Pichiomycetes</taxon>
        <taxon>Debaryomycetaceae</taxon>
        <taxon>Candida/Lodderomyces clade</taxon>
        <taxon>Candida</taxon>
    </lineage>
</organism>
<dbReference type="InterPro" id="IPR006880">
    <property type="entry name" value="INO80B_C"/>
</dbReference>
<dbReference type="SMART" id="SM01406">
    <property type="entry name" value="PAPA-1"/>
    <property type="match status" value="1"/>
</dbReference>
<keyword evidence="2" id="KW-0812">Transmembrane</keyword>
<feature type="compositionally biased region" description="Polar residues" evidence="1">
    <location>
        <begin position="706"/>
        <end position="726"/>
    </location>
</feature>
<evidence type="ECO:0000259" key="3">
    <source>
        <dbReference type="SMART" id="SM01406"/>
    </source>
</evidence>
<feature type="region of interest" description="Disordered" evidence="1">
    <location>
        <begin position="578"/>
        <end position="623"/>
    </location>
</feature>
<feature type="compositionally biased region" description="Basic residues" evidence="1">
    <location>
        <begin position="363"/>
        <end position="372"/>
    </location>
</feature>
<comment type="caution">
    <text evidence="4">The sequence shown here is derived from an EMBL/GenBank/DDBJ whole genome shotgun (WGS) entry which is preliminary data.</text>
</comment>
<feature type="compositionally biased region" description="Low complexity" evidence="1">
    <location>
        <begin position="1175"/>
        <end position="1207"/>
    </location>
</feature>
<accession>M3HSI7</accession>
<gene>
    <name evidence="4" type="ORF">G210_2361</name>
</gene>
<dbReference type="eggNOG" id="ENOG502S0PM">
    <property type="taxonomic scope" value="Eukaryota"/>
</dbReference>
<feature type="compositionally biased region" description="Basic and acidic residues" evidence="1">
    <location>
        <begin position="412"/>
        <end position="429"/>
    </location>
</feature>
<feature type="region of interest" description="Disordered" evidence="1">
    <location>
        <begin position="548"/>
        <end position="567"/>
    </location>
</feature>
<feature type="compositionally biased region" description="Acidic residues" evidence="1">
    <location>
        <begin position="232"/>
        <end position="287"/>
    </location>
</feature>
<keyword evidence="5" id="KW-1185">Reference proteome</keyword>
<evidence type="ECO:0000313" key="4">
    <source>
        <dbReference type="EMBL" id="EMG50537.1"/>
    </source>
</evidence>
<feature type="compositionally biased region" description="Acidic residues" evidence="1">
    <location>
        <begin position="339"/>
        <end position="354"/>
    </location>
</feature>
<feature type="region of interest" description="Disordered" evidence="1">
    <location>
        <begin position="1152"/>
        <end position="1238"/>
    </location>
</feature>
<feature type="region of interest" description="Disordered" evidence="1">
    <location>
        <begin position="660"/>
        <end position="862"/>
    </location>
</feature>
<feature type="compositionally biased region" description="Low complexity" evidence="1">
    <location>
        <begin position="682"/>
        <end position="705"/>
    </location>
</feature>
<dbReference type="Pfam" id="PF01803">
    <property type="entry name" value="LIM_bind"/>
    <property type="match status" value="1"/>
</dbReference>
<dbReference type="Pfam" id="PF04795">
    <property type="entry name" value="PAPA-1"/>
    <property type="match status" value="1"/>
</dbReference>
<feature type="domain" description="INO80 complex subunit B-like conserved region" evidence="3">
    <location>
        <begin position="455"/>
        <end position="543"/>
    </location>
</feature>
<evidence type="ECO:0000256" key="1">
    <source>
        <dbReference type="SAM" id="MobiDB-lite"/>
    </source>
</evidence>
<feature type="compositionally biased region" description="Basic and acidic residues" evidence="1">
    <location>
        <begin position="375"/>
        <end position="391"/>
    </location>
</feature>
<dbReference type="STRING" id="1245528.M3HSI7"/>
<evidence type="ECO:0000256" key="2">
    <source>
        <dbReference type="SAM" id="Phobius"/>
    </source>
</evidence>
<dbReference type="InterPro" id="IPR029005">
    <property type="entry name" value="LIM-bd/SEUSS"/>
</dbReference>
<protein>
    <recommendedName>
        <fullName evidence="3">INO80 complex subunit B-like conserved region domain-containing protein</fullName>
    </recommendedName>
</protein>
<reference evidence="4 5" key="1">
    <citation type="submission" date="2013-02" db="EMBL/GenBank/DDBJ databases">
        <title>Genome sequence of Candida maltosa Xu316, a potential industrial strain for xylitol and ethanol production.</title>
        <authorList>
            <person name="Yu J."/>
            <person name="Wang Q."/>
            <person name="Geng X."/>
            <person name="Bao W."/>
            <person name="He P."/>
            <person name="Cai J."/>
        </authorList>
    </citation>
    <scope>NUCLEOTIDE SEQUENCE [LARGE SCALE GENOMIC DNA]</scope>
    <source>
        <strain evidence="5">Xu316</strain>
    </source>
</reference>
<dbReference type="HOGENOM" id="CLU_266961_0_0_1"/>
<dbReference type="GO" id="GO:0031011">
    <property type="term" value="C:Ino80 complex"/>
    <property type="evidence" value="ECO:0007669"/>
    <property type="project" value="InterPro"/>
</dbReference>
<feature type="compositionally biased region" description="Polar residues" evidence="1">
    <location>
        <begin position="1152"/>
        <end position="1174"/>
    </location>
</feature>
<dbReference type="AlphaFoldDB" id="M3HSI7"/>
<name>M3HSI7_CANMX</name>
<keyword evidence="2" id="KW-1133">Transmembrane helix</keyword>
<feature type="compositionally biased region" description="Basic and acidic residues" evidence="1">
    <location>
        <begin position="456"/>
        <end position="483"/>
    </location>
</feature>